<dbReference type="GO" id="GO:0009986">
    <property type="term" value="C:cell surface"/>
    <property type="evidence" value="ECO:0007669"/>
    <property type="project" value="TreeGrafter"/>
</dbReference>
<dbReference type="PANTHER" id="PTHR31297">
    <property type="entry name" value="GLUCAN ENDO-1,6-BETA-GLUCOSIDASE B"/>
    <property type="match status" value="1"/>
</dbReference>
<dbReference type="Pfam" id="PF00150">
    <property type="entry name" value="Cellulase"/>
    <property type="match status" value="1"/>
</dbReference>
<feature type="region of interest" description="Disordered" evidence="5">
    <location>
        <begin position="1"/>
        <end position="81"/>
    </location>
</feature>
<dbReference type="RefSeq" id="XP_025600940.1">
    <property type="nucleotide sequence ID" value="XM_025741389.1"/>
</dbReference>
<dbReference type="EMBL" id="KZ819284">
    <property type="protein sequence ID" value="PWO00662.1"/>
    <property type="molecule type" value="Genomic_DNA"/>
</dbReference>
<evidence type="ECO:0000259" key="6">
    <source>
        <dbReference type="Pfam" id="PF00150"/>
    </source>
</evidence>
<feature type="compositionally biased region" description="Low complexity" evidence="5">
    <location>
        <begin position="32"/>
        <end position="61"/>
    </location>
</feature>
<evidence type="ECO:0000256" key="3">
    <source>
        <dbReference type="ARBA" id="ARBA00023295"/>
    </source>
</evidence>
<organism evidence="7 8">
    <name type="scientific">Tilletiopsis washingtonensis</name>
    <dbReference type="NCBI Taxonomy" id="58919"/>
    <lineage>
        <taxon>Eukaryota</taxon>
        <taxon>Fungi</taxon>
        <taxon>Dikarya</taxon>
        <taxon>Basidiomycota</taxon>
        <taxon>Ustilaginomycotina</taxon>
        <taxon>Exobasidiomycetes</taxon>
        <taxon>Entylomatales</taxon>
        <taxon>Entylomatales incertae sedis</taxon>
        <taxon>Tilletiopsis</taxon>
    </lineage>
</organism>
<dbReference type="InterPro" id="IPR050386">
    <property type="entry name" value="Glycosyl_hydrolase_5"/>
</dbReference>
<accession>A0A316ZGM6</accession>
<evidence type="ECO:0000256" key="5">
    <source>
        <dbReference type="SAM" id="MobiDB-lite"/>
    </source>
</evidence>
<reference evidence="7 8" key="1">
    <citation type="journal article" date="2018" name="Mol. Biol. Evol.">
        <title>Broad Genomic Sampling Reveals a Smut Pathogenic Ancestry of the Fungal Clade Ustilaginomycotina.</title>
        <authorList>
            <person name="Kijpornyongpan T."/>
            <person name="Mondo S.J."/>
            <person name="Barry K."/>
            <person name="Sandor L."/>
            <person name="Lee J."/>
            <person name="Lipzen A."/>
            <person name="Pangilinan J."/>
            <person name="LaButti K."/>
            <person name="Hainaut M."/>
            <person name="Henrissat B."/>
            <person name="Grigoriev I.V."/>
            <person name="Spatafora J.W."/>
            <person name="Aime M.C."/>
        </authorList>
    </citation>
    <scope>NUCLEOTIDE SEQUENCE [LARGE SCALE GENOMIC DNA]</scope>
    <source>
        <strain evidence="7 8">MCA 4186</strain>
    </source>
</reference>
<dbReference type="InterPro" id="IPR001547">
    <property type="entry name" value="Glyco_hydro_5"/>
</dbReference>
<keyword evidence="8" id="KW-1185">Reference proteome</keyword>
<dbReference type="SUPFAM" id="SSF51445">
    <property type="entry name" value="(Trans)glycosidases"/>
    <property type="match status" value="1"/>
</dbReference>
<dbReference type="STRING" id="58919.A0A316ZGM6"/>
<dbReference type="InterPro" id="IPR017853">
    <property type="entry name" value="GH"/>
</dbReference>
<dbReference type="OrthoDB" id="1887033at2759"/>
<feature type="domain" description="Glycoside hydrolase family 5" evidence="6">
    <location>
        <begin position="203"/>
        <end position="470"/>
    </location>
</feature>
<comment type="similarity">
    <text evidence="1 4">Belongs to the glycosyl hydrolase 5 (cellulase A) family.</text>
</comment>
<dbReference type="AlphaFoldDB" id="A0A316ZGM6"/>
<dbReference type="Gene3D" id="3.20.20.80">
    <property type="entry name" value="Glycosidases"/>
    <property type="match status" value="1"/>
</dbReference>
<feature type="region of interest" description="Disordered" evidence="5">
    <location>
        <begin position="105"/>
        <end position="130"/>
    </location>
</feature>
<evidence type="ECO:0000313" key="7">
    <source>
        <dbReference type="EMBL" id="PWO00662.1"/>
    </source>
</evidence>
<gene>
    <name evidence="7" type="ORF">FA09DRAFT_327398</name>
</gene>
<keyword evidence="2 4" id="KW-0378">Hydrolase</keyword>
<keyword evidence="3 4" id="KW-0326">Glycosidase</keyword>
<name>A0A316ZGM6_9BASI</name>
<dbReference type="GeneID" id="37268933"/>
<evidence type="ECO:0000256" key="1">
    <source>
        <dbReference type="ARBA" id="ARBA00005641"/>
    </source>
</evidence>
<dbReference type="GO" id="GO:0009251">
    <property type="term" value="P:glucan catabolic process"/>
    <property type="evidence" value="ECO:0007669"/>
    <property type="project" value="TreeGrafter"/>
</dbReference>
<evidence type="ECO:0000256" key="4">
    <source>
        <dbReference type="RuleBase" id="RU361153"/>
    </source>
</evidence>
<sequence length="600" mass="64711">MLCTSRLPHRTDSPRCAWGAPLAGRGHETRARASTCASRAAPPHAARASPPRRAAAAGGPFAPLPLPPPPPPSSHHPYPLIPPVQSLMSKLLKKAAGKLEDYAASRASSGSGGGAASSSAPPPSTPLDVLPSRRDILLHRQQRGVNLGSLFALEPWLTPSLFEGVASADSEMDLLRALPAAEARERLERHWRGFLDAGDWKWMREHGINTVRLPLLYVHFCASQAPQLLRHTEYAPYVDVYAGAWAHVERVLAQAAQHDIGVLVDLHGAPGAQNADGHSGLSGAKVQLWDGHAAAQNQTRTVEILVALASSLAPHEHVVGLELLNEPRNGATLQAFYERAAGAIRGAGVHMPLYLADGWDAPHYAQLVARREDFCVLDTHVYRCFTKDDHSHSASSHARSMRPGGASHGMLSHWSTAAQRSLVVGEWSAALNPASLHNCGDAKEAQREYAHAQLALFEETCAGAYFWTLKKEGGADPGWCLYTAIEQGILPSSLHPLASASAPSAEVLLRARHAAHEAHRTYWAAHGAGDGAHEAFAEGFAQATKDAAAFWQCDRSTVGFTQQWRRTRTQAYEKAKRSSNEWEYAHGFAQGIGAFKDALK</sequence>
<protein>
    <submittedName>
        <fullName evidence="7">Glycoside hydrolase</fullName>
    </submittedName>
</protein>
<dbReference type="GO" id="GO:0005576">
    <property type="term" value="C:extracellular region"/>
    <property type="evidence" value="ECO:0007669"/>
    <property type="project" value="TreeGrafter"/>
</dbReference>
<evidence type="ECO:0000256" key="2">
    <source>
        <dbReference type="ARBA" id="ARBA00022801"/>
    </source>
</evidence>
<dbReference type="Proteomes" id="UP000245946">
    <property type="component" value="Unassembled WGS sequence"/>
</dbReference>
<proteinExistence type="inferred from homology"/>
<feature type="compositionally biased region" description="Pro residues" evidence="5">
    <location>
        <begin position="62"/>
        <end position="81"/>
    </location>
</feature>
<evidence type="ECO:0000313" key="8">
    <source>
        <dbReference type="Proteomes" id="UP000245946"/>
    </source>
</evidence>
<dbReference type="GO" id="GO:0046557">
    <property type="term" value="F:glucan endo-1,6-beta-glucosidase activity"/>
    <property type="evidence" value="ECO:0007669"/>
    <property type="project" value="TreeGrafter"/>
</dbReference>
<dbReference type="PANTHER" id="PTHR31297:SF43">
    <property type="entry name" value="GLUCAN 1,3-BETA-GLUCOSIDASE 3"/>
    <property type="match status" value="1"/>
</dbReference>